<dbReference type="GeneID" id="13724440"/>
<accession>K0B930</accession>
<dbReference type="NCBIfam" id="TIGR04296">
    <property type="entry name" value="PEFG-CTERM"/>
    <property type="match status" value="1"/>
</dbReference>
<keyword evidence="1" id="KW-0812">Transmembrane</keyword>
<evidence type="ECO:0000313" key="2">
    <source>
        <dbReference type="EMBL" id="AFS81460.1"/>
    </source>
</evidence>
<keyword evidence="3" id="KW-1185">Reference proteome</keyword>
<gene>
    <name evidence="2" type="ORF">NKOR_07995</name>
</gene>
<dbReference type="InterPro" id="IPR027560">
    <property type="entry name" value="PEFG-CTERM"/>
</dbReference>
<dbReference type="PATRIC" id="fig|1229908.8.peg.1734"/>
<feature type="transmembrane region" description="Helical" evidence="1">
    <location>
        <begin position="166"/>
        <end position="186"/>
    </location>
</feature>
<keyword evidence="1" id="KW-1133">Transmembrane helix</keyword>
<dbReference type="RefSeq" id="WP_014963839.1">
    <property type="nucleotide sequence ID" value="NC_018655.1"/>
</dbReference>
<dbReference type="EMBL" id="CP003842">
    <property type="protein sequence ID" value="AFS81460.1"/>
    <property type="molecule type" value="Genomic_DNA"/>
</dbReference>
<dbReference type="Proteomes" id="UP000006101">
    <property type="component" value="Chromosome"/>
</dbReference>
<protein>
    <submittedName>
        <fullName evidence="2">Blue (Type1) copper domain-containing protein</fullName>
    </submittedName>
</protein>
<evidence type="ECO:0000256" key="1">
    <source>
        <dbReference type="SAM" id="Phobius"/>
    </source>
</evidence>
<reference evidence="2 3" key="1">
    <citation type="journal article" date="2012" name="J. Bacteriol.">
        <title>Draft Genome Sequence of an Ammonia-Oxidizing Archaeon, "Candidatus Nitrosopumilus koreensis" AR1, from Marine Sediment.</title>
        <authorList>
            <person name="Park S.J."/>
            <person name="Kim J.G."/>
            <person name="Jung M.Y."/>
            <person name="Kim S.J."/>
            <person name="Cha I.T."/>
            <person name="Kwon K."/>
            <person name="Lee J.H."/>
            <person name="Rhee S.K."/>
        </authorList>
    </citation>
    <scope>NUCLEOTIDE SEQUENCE [LARGE SCALE GENOMIC DNA]</scope>
    <source>
        <strain evidence="2 3">AR1</strain>
    </source>
</reference>
<keyword evidence="1" id="KW-0472">Membrane</keyword>
<dbReference type="HOGENOM" id="CLU_1375464_0_0_2"/>
<organism evidence="2 3">
    <name type="scientific">Candidatus Nitrosopumilus koreensis AR1</name>
    <dbReference type="NCBI Taxonomy" id="1229908"/>
    <lineage>
        <taxon>Archaea</taxon>
        <taxon>Nitrososphaerota</taxon>
        <taxon>Nitrososphaeria</taxon>
        <taxon>Nitrosopumilales</taxon>
        <taxon>Nitrosopumilaceae</taxon>
        <taxon>Nitrosopumilus</taxon>
    </lineage>
</organism>
<evidence type="ECO:0000313" key="3">
    <source>
        <dbReference type="Proteomes" id="UP000006101"/>
    </source>
</evidence>
<name>K0B930_9ARCH</name>
<sequence>MATKKNPGQKILCFSILLVTIFAVANFHTFAFAEETVSSKAELSIGANHLGSMIETQTVSEDGSVWIFVTASEPVEREHMTINVRFTDKNGKELVDVNYDILASQNNEVILYETMINQQMGIRNHLTQALPSNDNVSITITLHHVGSSSMIISNGESIDVNIVPEFGTIAMMILVVSITSVIVIGAKNKMVFKSFTSS</sequence>
<dbReference type="AlphaFoldDB" id="K0B930"/>
<dbReference type="KEGG" id="nkr:NKOR_07995"/>
<proteinExistence type="predicted"/>